<evidence type="ECO:0000313" key="5">
    <source>
        <dbReference type="Proteomes" id="UP000054560"/>
    </source>
</evidence>
<dbReference type="RefSeq" id="XP_014144185.1">
    <property type="nucleotide sequence ID" value="XM_014288710.1"/>
</dbReference>
<proteinExistence type="predicted"/>
<evidence type="ECO:0000259" key="3">
    <source>
        <dbReference type="Pfam" id="PF00004"/>
    </source>
</evidence>
<dbReference type="Proteomes" id="UP000054560">
    <property type="component" value="Unassembled WGS sequence"/>
</dbReference>
<sequence length="53" mass="5439">MIAKAIAGQAGVGFVSMSIPSVVHGEVGESEKALVNAFTSARKAAPCVLFFDE</sequence>
<dbReference type="GO" id="GO:0016887">
    <property type="term" value="F:ATP hydrolysis activity"/>
    <property type="evidence" value="ECO:0007669"/>
    <property type="project" value="InterPro"/>
</dbReference>
<dbReference type="GeneID" id="25917702"/>
<evidence type="ECO:0000256" key="2">
    <source>
        <dbReference type="ARBA" id="ARBA00022840"/>
    </source>
</evidence>
<name>A0A0L0F280_9EUKA</name>
<gene>
    <name evidence="4" type="ORF">SARC_17198</name>
</gene>
<dbReference type="PANTHER" id="PTHR23077">
    <property type="entry name" value="AAA-FAMILY ATPASE"/>
    <property type="match status" value="1"/>
</dbReference>
<dbReference type="InterPro" id="IPR003959">
    <property type="entry name" value="ATPase_AAA_core"/>
</dbReference>
<feature type="domain" description="ATPase AAA-type core" evidence="3">
    <location>
        <begin position="1"/>
        <end position="53"/>
    </location>
</feature>
<reference evidence="4 5" key="1">
    <citation type="submission" date="2011-02" db="EMBL/GenBank/DDBJ databases">
        <title>The Genome Sequence of Sphaeroforma arctica JP610.</title>
        <authorList>
            <consortium name="The Broad Institute Genome Sequencing Platform"/>
            <person name="Russ C."/>
            <person name="Cuomo C."/>
            <person name="Young S.K."/>
            <person name="Zeng Q."/>
            <person name="Gargeya S."/>
            <person name="Alvarado L."/>
            <person name="Berlin A."/>
            <person name="Chapman S.B."/>
            <person name="Chen Z."/>
            <person name="Freedman E."/>
            <person name="Gellesch M."/>
            <person name="Goldberg J."/>
            <person name="Griggs A."/>
            <person name="Gujja S."/>
            <person name="Heilman E."/>
            <person name="Heiman D."/>
            <person name="Howarth C."/>
            <person name="Mehta T."/>
            <person name="Neiman D."/>
            <person name="Pearson M."/>
            <person name="Roberts A."/>
            <person name="Saif S."/>
            <person name="Shea T."/>
            <person name="Shenoy N."/>
            <person name="Sisk P."/>
            <person name="Stolte C."/>
            <person name="Sykes S."/>
            <person name="White J."/>
            <person name="Yandava C."/>
            <person name="Burger G."/>
            <person name="Gray M.W."/>
            <person name="Holland P.W.H."/>
            <person name="King N."/>
            <person name="Lang F.B.F."/>
            <person name="Roger A.J."/>
            <person name="Ruiz-Trillo I."/>
            <person name="Haas B."/>
            <person name="Nusbaum C."/>
            <person name="Birren B."/>
        </authorList>
    </citation>
    <scope>NUCLEOTIDE SEQUENCE [LARGE SCALE GENOMIC DNA]</scope>
    <source>
        <strain evidence="4 5">JP610</strain>
    </source>
</reference>
<feature type="non-terminal residue" evidence="4">
    <location>
        <position position="53"/>
    </location>
</feature>
<dbReference type="Pfam" id="PF00004">
    <property type="entry name" value="AAA"/>
    <property type="match status" value="1"/>
</dbReference>
<organism evidence="4 5">
    <name type="scientific">Sphaeroforma arctica JP610</name>
    <dbReference type="NCBI Taxonomy" id="667725"/>
    <lineage>
        <taxon>Eukaryota</taxon>
        <taxon>Ichthyosporea</taxon>
        <taxon>Ichthyophonida</taxon>
        <taxon>Sphaeroforma</taxon>
    </lineage>
</organism>
<evidence type="ECO:0000256" key="1">
    <source>
        <dbReference type="ARBA" id="ARBA00022741"/>
    </source>
</evidence>
<dbReference type="PANTHER" id="PTHR23077:SF27">
    <property type="entry name" value="ATPASE FAMILY GENE 2 PROTEIN HOMOLOG A"/>
    <property type="match status" value="1"/>
</dbReference>
<dbReference type="AlphaFoldDB" id="A0A0L0F280"/>
<accession>A0A0L0F280</accession>
<dbReference type="GO" id="GO:0005524">
    <property type="term" value="F:ATP binding"/>
    <property type="evidence" value="ECO:0007669"/>
    <property type="project" value="UniProtKB-KW"/>
</dbReference>
<keyword evidence="2" id="KW-0067">ATP-binding</keyword>
<dbReference type="InterPro" id="IPR050168">
    <property type="entry name" value="AAA_ATPase_domain"/>
</dbReference>
<evidence type="ECO:0000313" key="4">
    <source>
        <dbReference type="EMBL" id="KNC70283.1"/>
    </source>
</evidence>
<keyword evidence="1" id="KW-0547">Nucleotide-binding</keyword>
<dbReference type="GO" id="GO:0005737">
    <property type="term" value="C:cytoplasm"/>
    <property type="evidence" value="ECO:0007669"/>
    <property type="project" value="TreeGrafter"/>
</dbReference>
<protein>
    <recommendedName>
        <fullName evidence="3">ATPase AAA-type core domain-containing protein</fullName>
    </recommendedName>
</protein>
<keyword evidence="5" id="KW-1185">Reference proteome</keyword>
<dbReference type="Gene3D" id="3.40.50.300">
    <property type="entry name" value="P-loop containing nucleotide triphosphate hydrolases"/>
    <property type="match status" value="1"/>
</dbReference>
<dbReference type="InterPro" id="IPR027417">
    <property type="entry name" value="P-loop_NTPase"/>
</dbReference>
<dbReference type="STRING" id="667725.A0A0L0F280"/>
<dbReference type="OrthoDB" id="27435at2759"/>
<dbReference type="EMBL" id="KQ251597">
    <property type="protein sequence ID" value="KNC70283.1"/>
    <property type="molecule type" value="Genomic_DNA"/>
</dbReference>
<dbReference type="eggNOG" id="KOG0733">
    <property type="taxonomic scope" value="Eukaryota"/>
</dbReference>
<dbReference type="SUPFAM" id="SSF52540">
    <property type="entry name" value="P-loop containing nucleoside triphosphate hydrolases"/>
    <property type="match status" value="1"/>
</dbReference>